<feature type="domain" description="Septin-type G" evidence="3">
    <location>
        <begin position="76"/>
        <end position="157"/>
    </location>
</feature>
<evidence type="ECO:0000256" key="2">
    <source>
        <dbReference type="SAM" id="Coils"/>
    </source>
</evidence>
<comment type="similarity">
    <text evidence="1">Belongs to the TRAFAC class TrmE-Era-EngA-EngB-Septin-like GTPase superfamily. Septin GTPase family.</text>
</comment>
<accession>A0A670JE97</accession>
<protein>
    <recommendedName>
        <fullName evidence="3">Septin-type G domain-containing protein</fullName>
    </recommendedName>
</protein>
<dbReference type="PANTHER" id="PTHR32046">
    <property type="entry name" value="G DOMAIN-CONTAINING PROTEIN"/>
    <property type="match status" value="1"/>
</dbReference>
<keyword evidence="1" id="KW-0547">Nucleotide-binding</keyword>
<dbReference type="Gene3D" id="3.40.50.300">
    <property type="entry name" value="P-loop containing nucleotide triphosphate hydrolases"/>
    <property type="match status" value="1"/>
</dbReference>
<dbReference type="AlphaFoldDB" id="A0A670JE97"/>
<dbReference type="Proteomes" id="UP000472272">
    <property type="component" value="Chromosome 12"/>
</dbReference>
<sequence>MCFSFNCDSKFVKKKMASSRTQERSKIKPPQKYLKESILVERGEPSVYALKLKKESETSPKYHLGKENLQIANKVIMMMGASGSGKTTLINGMINYILGVQWGDEFRFKLIDEVTGRNQAESQTSEVRAYVVNYQEGLKIPCSLTFVDTPGFGDTRGIEQDKKLVEKIREFFSIPGGIDHIDCVCFVVKASTNRLTAAEKYVFDSVLSIFGKDIKENIQFLITFADSQTPLVLEAIKTADVPCAKDGKGNPVHFKFNNSALFANNVMGDRESPNFDEMFWKMGIISMKTYFDSLSKLNARSLTLTKEVLRERKELETVVQGLLPQIKTGLVKLEELKETEQVLDQHKADMAANRDFEYEIPVTVKVKQDLSGAHQYATNCKNCKVTCHYPCWGTWDRLNRLCSAISFFSGKCNVCPSKCSASDHHNQNYQFKDEIRKEKKTYAELKKKYEHAYHGVMTAEQLIWHLSQEYIKVRENLFENIERASQSLRRLEEIALKPNPLSTPEYIDMLIASEEEECKLGYQKRIQLLKEVKKEAEIIQKIAKKEALLPEEEEMMSERGDKGKFRLIARYWKRRAMNILPK</sequence>
<dbReference type="InterPro" id="IPR027417">
    <property type="entry name" value="P-loop_NTPase"/>
</dbReference>
<evidence type="ECO:0000259" key="3">
    <source>
        <dbReference type="Pfam" id="PF00735"/>
    </source>
</evidence>
<keyword evidence="5" id="KW-1185">Reference proteome</keyword>
<dbReference type="OMA" id="TNCKQCH"/>
<dbReference type="SUPFAM" id="SSF52540">
    <property type="entry name" value="P-loop containing nucleoside triphosphate hydrolases"/>
    <property type="match status" value="1"/>
</dbReference>
<dbReference type="Ensembl" id="ENSPMRT00000022778.1">
    <property type="protein sequence ID" value="ENSPMRP00000021462.1"/>
    <property type="gene ID" value="ENSPMRG00000013933.1"/>
</dbReference>
<dbReference type="FunFam" id="3.40.50.300:FF:002049">
    <property type="entry name" value="Si:ch73-170d6.2"/>
    <property type="match status" value="1"/>
</dbReference>
<name>A0A670JE97_PODMU</name>
<dbReference type="GeneTree" id="ENSGT00500000044904"/>
<dbReference type="GO" id="GO:0005525">
    <property type="term" value="F:GTP binding"/>
    <property type="evidence" value="ECO:0007669"/>
    <property type="project" value="UniProtKB-KW"/>
</dbReference>
<reference evidence="4" key="2">
    <citation type="submission" date="2025-08" db="UniProtKB">
        <authorList>
            <consortium name="Ensembl"/>
        </authorList>
    </citation>
    <scope>IDENTIFICATION</scope>
</reference>
<evidence type="ECO:0000313" key="5">
    <source>
        <dbReference type="Proteomes" id="UP000472272"/>
    </source>
</evidence>
<organism evidence="4 5">
    <name type="scientific">Podarcis muralis</name>
    <name type="common">Wall lizard</name>
    <name type="synonym">Lacerta muralis</name>
    <dbReference type="NCBI Taxonomy" id="64176"/>
    <lineage>
        <taxon>Eukaryota</taxon>
        <taxon>Metazoa</taxon>
        <taxon>Chordata</taxon>
        <taxon>Craniata</taxon>
        <taxon>Vertebrata</taxon>
        <taxon>Euteleostomi</taxon>
        <taxon>Lepidosauria</taxon>
        <taxon>Squamata</taxon>
        <taxon>Bifurcata</taxon>
        <taxon>Unidentata</taxon>
        <taxon>Episquamata</taxon>
        <taxon>Laterata</taxon>
        <taxon>Lacertibaenia</taxon>
        <taxon>Lacertidae</taxon>
        <taxon>Podarcis</taxon>
    </lineage>
</organism>
<dbReference type="PANTHER" id="PTHR32046:SF14">
    <property type="match status" value="1"/>
</dbReference>
<evidence type="ECO:0000256" key="1">
    <source>
        <dbReference type="RuleBase" id="RU004560"/>
    </source>
</evidence>
<feature type="coiled-coil region" evidence="2">
    <location>
        <begin position="428"/>
        <end position="494"/>
    </location>
</feature>
<keyword evidence="2" id="KW-0175">Coiled coil</keyword>
<reference evidence="4 5" key="1">
    <citation type="journal article" date="2019" name="Proc. Natl. Acad. Sci. U.S.A.">
        <title>Regulatory changes in pterin and carotenoid genes underlie balanced color polymorphisms in the wall lizard.</title>
        <authorList>
            <person name="Andrade P."/>
            <person name="Pinho C."/>
            <person name="Perez I de Lanuza G."/>
            <person name="Afonso S."/>
            <person name="Brejcha J."/>
            <person name="Rubin C.J."/>
            <person name="Wallerman O."/>
            <person name="Pereira P."/>
            <person name="Sabatino S.J."/>
            <person name="Bellati A."/>
            <person name="Pellitteri-Rosa D."/>
            <person name="Bosakova Z."/>
            <person name="Bunikis I."/>
            <person name="Carretero M.A."/>
            <person name="Feiner N."/>
            <person name="Marsik P."/>
            <person name="Pauperio F."/>
            <person name="Salvi D."/>
            <person name="Soler L."/>
            <person name="While G.M."/>
            <person name="Uller T."/>
            <person name="Font E."/>
            <person name="Andersson L."/>
            <person name="Carneiro M."/>
        </authorList>
    </citation>
    <scope>NUCLEOTIDE SEQUENCE</scope>
</reference>
<dbReference type="Pfam" id="PF00735">
    <property type="entry name" value="Septin"/>
    <property type="match status" value="1"/>
</dbReference>
<dbReference type="CDD" id="cd00882">
    <property type="entry name" value="Ras_like_GTPase"/>
    <property type="match status" value="1"/>
</dbReference>
<keyword evidence="1" id="KW-0342">GTP-binding</keyword>
<proteinExistence type="inferred from homology"/>
<evidence type="ECO:0000313" key="4">
    <source>
        <dbReference type="Ensembl" id="ENSPMRP00000021462.1"/>
    </source>
</evidence>
<dbReference type="InterPro" id="IPR030379">
    <property type="entry name" value="G_SEPTIN_dom"/>
</dbReference>
<reference evidence="4" key="3">
    <citation type="submission" date="2025-09" db="UniProtKB">
        <authorList>
            <consortium name="Ensembl"/>
        </authorList>
    </citation>
    <scope>IDENTIFICATION</scope>
</reference>